<comment type="caution">
    <text evidence="2">The sequence shown here is derived from an EMBL/GenBank/DDBJ whole genome shotgun (WGS) entry which is preliminary data.</text>
</comment>
<reference evidence="2" key="1">
    <citation type="submission" date="2023-03" db="EMBL/GenBank/DDBJ databases">
        <title>Massive genome expansion in bonnet fungi (Mycena s.s.) driven by repeated elements and novel gene families across ecological guilds.</title>
        <authorList>
            <consortium name="Lawrence Berkeley National Laboratory"/>
            <person name="Harder C.B."/>
            <person name="Miyauchi S."/>
            <person name="Viragh M."/>
            <person name="Kuo A."/>
            <person name="Thoen E."/>
            <person name="Andreopoulos B."/>
            <person name="Lu D."/>
            <person name="Skrede I."/>
            <person name="Drula E."/>
            <person name="Henrissat B."/>
            <person name="Morin E."/>
            <person name="Kohler A."/>
            <person name="Barry K."/>
            <person name="LaButti K."/>
            <person name="Morin E."/>
            <person name="Salamov A."/>
            <person name="Lipzen A."/>
            <person name="Mereny Z."/>
            <person name="Hegedus B."/>
            <person name="Baldrian P."/>
            <person name="Stursova M."/>
            <person name="Weitz H."/>
            <person name="Taylor A."/>
            <person name="Grigoriev I.V."/>
            <person name="Nagy L.G."/>
            <person name="Martin F."/>
            <person name="Kauserud H."/>
        </authorList>
    </citation>
    <scope>NUCLEOTIDE SEQUENCE</scope>
    <source>
        <strain evidence="2">CBHHK200</strain>
    </source>
</reference>
<gene>
    <name evidence="2" type="ORF">C8F04DRAFT_944573</name>
</gene>
<dbReference type="Proteomes" id="UP001218188">
    <property type="component" value="Unassembled WGS sequence"/>
</dbReference>
<keyword evidence="3" id="KW-1185">Reference proteome</keyword>
<dbReference type="SUPFAM" id="SSF51197">
    <property type="entry name" value="Clavaminate synthase-like"/>
    <property type="match status" value="1"/>
</dbReference>
<dbReference type="EMBL" id="JARJCM010000010">
    <property type="protein sequence ID" value="KAJ7043198.1"/>
    <property type="molecule type" value="Genomic_DNA"/>
</dbReference>
<dbReference type="Gene3D" id="2.60.120.590">
    <property type="entry name" value="Alpha-ketoglutarate-dependent dioxygenase AlkB-like"/>
    <property type="match status" value="1"/>
</dbReference>
<dbReference type="PROSITE" id="PS51471">
    <property type="entry name" value="FE2OG_OXY"/>
    <property type="match status" value="1"/>
</dbReference>
<dbReference type="GO" id="GO:0006307">
    <property type="term" value="P:DNA alkylation repair"/>
    <property type="evidence" value="ECO:0007669"/>
    <property type="project" value="InterPro"/>
</dbReference>
<sequence length="349" mass="39876">MTVLKQPPKSEKVVPRLPPLMLSTPALVAEHTPCTLHPSVLPPELACRLFYTMVDASREWSRNKWWLFDRVVESPHRTTFFARRTDGLDDDSSWQEAARFWYNGRMTDVPPVFPPEMEEACRIIERVVNDEMKKRPRFPLEWTGGAEDDTGWRANVAAANCYEGGKESVGFHSDQLTYLGPYTSIASLSLGTRRVFSLREVIPSDESKSRRPRTFNVPLAHNSLTIMHAGCQEQFKHSIPPQTAIDVYRPAFPKSPDGEIEPSNCRINITFRFYRPDFRPTSIPRCKCDVPTILRPDMKNRVDGKTDTYWWACYAGAQNDGKGCTFWKRLDMASEKRGPVFADRLPTSG</sequence>
<name>A0AAD6TC32_9AGAR</name>
<dbReference type="InterPro" id="IPR027450">
    <property type="entry name" value="AlkB-like"/>
</dbReference>
<evidence type="ECO:0000313" key="3">
    <source>
        <dbReference type="Proteomes" id="UP001218188"/>
    </source>
</evidence>
<accession>A0AAD6TC32</accession>
<dbReference type="GO" id="GO:0051213">
    <property type="term" value="F:dioxygenase activity"/>
    <property type="evidence" value="ECO:0007669"/>
    <property type="project" value="InterPro"/>
</dbReference>
<dbReference type="InterPro" id="IPR037151">
    <property type="entry name" value="AlkB-like_sf"/>
</dbReference>
<dbReference type="PANTHER" id="PTHR31212">
    <property type="entry name" value="ALPHA-KETOGLUTARATE-DEPENDENT DIOXYGENASE ALKB HOMOLOG 3"/>
    <property type="match status" value="1"/>
</dbReference>
<dbReference type="InterPro" id="IPR032854">
    <property type="entry name" value="ALKBH3"/>
</dbReference>
<feature type="domain" description="Fe2OG dioxygenase" evidence="1">
    <location>
        <begin position="153"/>
        <end position="275"/>
    </location>
</feature>
<evidence type="ECO:0000313" key="2">
    <source>
        <dbReference type="EMBL" id="KAJ7043198.1"/>
    </source>
</evidence>
<proteinExistence type="predicted"/>
<dbReference type="InterPro" id="IPR005123">
    <property type="entry name" value="Oxoglu/Fe-dep_dioxygenase_dom"/>
</dbReference>
<protein>
    <recommendedName>
        <fullName evidence="1">Fe2OG dioxygenase domain-containing protein</fullName>
    </recommendedName>
</protein>
<dbReference type="PANTHER" id="PTHR31212:SF4">
    <property type="entry name" value="ALPHA-KETOGLUTARATE-DEPENDENT DIOXYGENASE ALKB HOMOLOG 3"/>
    <property type="match status" value="1"/>
</dbReference>
<evidence type="ECO:0000259" key="1">
    <source>
        <dbReference type="PROSITE" id="PS51471"/>
    </source>
</evidence>
<dbReference type="AlphaFoldDB" id="A0AAD6TC32"/>
<dbReference type="Pfam" id="PF13532">
    <property type="entry name" value="2OG-FeII_Oxy_2"/>
    <property type="match status" value="1"/>
</dbReference>
<organism evidence="2 3">
    <name type="scientific">Mycena alexandri</name>
    <dbReference type="NCBI Taxonomy" id="1745969"/>
    <lineage>
        <taxon>Eukaryota</taxon>
        <taxon>Fungi</taxon>
        <taxon>Dikarya</taxon>
        <taxon>Basidiomycota</taxon>
        <taxon>Agaricomycotina</taxon>
        <taxon>Agaricomycetes</taxon>
        <taxon>Agaricomycetidae</taxon>
        <taxon>Agaricales</taxon>
        <taxon>Marasmiineae</taxon>
        <taxon>Mycenaceae</taxon>
        <taxon>Mycena</taxon>
    </lineage>
</organism>